<reference evidence="2 3" key="1">
    <citation type="submission" date="2019-05" db="EMBL/GenBank/DDBJ databases">
        <authorList>
            <consortium name="Science for Life Laboratories"/>
        </authorList>
    </citation>
    <scope>NUCLEOTIDE SEQUENCE [LARGE SCALE GENOMIC DNA]</scope>
    <source>
        <strain evidence="2">Soil9</strain>
    </source>
</reference>
<evidence type="ECO:0000256" key="1">
    <source>
        <dbReference type="SAM" id="MobiDB-lite"/>
    </source>
</evidence>
<keyword evidence="3" id="KW-1185">Reference proteome</keyword>
<feature type="region of interest" description="Disordered" evidence="1">
    <location>
        <begin position="378"/>
        <end position="402"/>
    </location>
</feature>
<evidence type="ECO:0000313" key="3">
    <source>
        <dbReference type="Proteomes" id="UP000464178"/>
    </source>
</evidence>
<dbReference type="EMBL" id="LR593886">
    <property type="protein sequence ID" value="VTR92935.1"/>
    <property type="molecule type" value="Genomic_DNA"/>
</dbReference>
<accession>A0A6P2CXV4</accession>
<dbReference type="RefSeq" id="WP_162667731.1">
    <property type="nucleotide sequence ID" value="NZ_LR593886.1"/>
</dbReference>
<sequence>MSTANSFARNILKSLPRTLRVTRPASVQAVVVEAFAAALLELDNAAGASKLTHWVGTADEKEAEPDDLGKIAALFGLAPRPDESASQFREHLKRYIQIFIRGTTTVPGVLRLTAELLDLRVDPTQFDYWWNRDGALEVYRPRHDDAATSLFGVPAVTVTGTVASSARIAGTVLLPGVLPLPQGRKLALRIDGGRVLVIDVSGVAEPEVLVARINGVCGTSVAQLRDGRLALSSPGVGPRSSLEVIEGSDDAAGELLGLALRTYRGNSGGAAATLTGTVRLDRDVDLGRAFNLRLRVDARRPVTIDCSGETPQRTRLEEIIGAINGACRADIASRSPDGRLVLTSPSGGTDSLLVLEMPTSDDATEVLLGVRPRTARGNAATRASVQSLGPDELPTETDSLTGNGAYDARARRYLGLGIDDEPMREIDLASHAKDPANATAGELAEAINAAVGWGVASVSPDDRLTITSLVDGEAGRVAIEVLVRRERRRFTSRAIAKEDAAVRIFGDVPRDVSGDATAAFIEGIDLPRGVDVHWSPILRLAVDGGAARDIILAGSKPNLVFVDEITTAVNAVFPGVATVSDQTARVRLTSPTVGETSRLQLFPVLHLDVSEYETEDAVPVEATLNPGEMLAVGNVGAGDTFAELWLTAPTGSSGPSLLKVEQGWGLRLLRLLAAGETVRFWRSQSGQLRGERIRADKKESLSGTDFLVGPLGIQVLVPCPEWREAGRNPEGDLTVQLNDPTAPQLVQVRSRRTTEVAWLARVRPLLTPDGLTPLSIRAPWSAERFDLPDLPPSGHCRLSGVIRRSGDGYTLYGVPPQSPVRIMTSSGINLADQLDPVVVVVGGQLVPWTRPRLDASRVAYADLPVDAHFQPADLPDGGPIRLHGRVSRVGGQFYLEGRAPKFSVELLPVFGIDWAIYSDQEKGVIVDGSLQPWAPRLRLRSLARLFDVTLRRDTDGTTEDYPAVTLGVPGDPNSLALAVARKASQLAVIQEFAKDEFLRLPTGTTTWQFNDSPAARFNAGPSDPLFGQARFPDGADPTGGIFDVSLWSGSADSHAPSDRSLYGPGDSSGAVGLRLRWPIQRAGSFTVHLPAELPPEFGGYFNVSRFTPIANDGRAQVESYTHAGRTPWQAQSGIIQTIQKLHDETPVGGPPASWVYASIHPQSRPPMGWTAHPVPYRRTKTLTLGRPDQRAAIYLSAPGIAGLLRLEAITVGEWGNRIGVAVRGPVGGPYVFEITYPGDRYESARSAVLGPEPLGLLATSAAGIRVRVERDSGR</sequence>
<protein>
    <submittedName>
        <fullName evidence="2">Uncharacterized protein</fullName>
    </submittedName>
</protein>
<dbReference type="KEGG" id="gms:SOIL9_47790"/>
<organism evidence="2 3">
    <name type="scientific">Gemmata massiliana</name>
    <dbReference type="NCBI Taxonomy" id="1210884"/>
    <lineage>
        <taxon>Bacteria</taxon>
        <taxon>Pseudomonadati</taxon>
        <taxon>Planctomycetota</taxon>
        <taxon>Planctomycetia</taxon>
        <taxon>Gemmatales</taxon>
        <taxon>Gemmataceae</taxon>
        <taxon>Gemmata</taxon>
    </lineage>
</organism>
<dbReference type="Proteomes" id="UP000464178">
    <property type="component" value="Chromosome"/>
</dbReference>
<dbReference type="AlphaFoldDB" id="A0A6P2CXV4"/>
<gene>
    <name evidence="2" type="ORF">SOIL9_47790</name>
</gene>
<evidence type="ECO:0000313" key="2">
    <source>
        <dbReference type="EMBL" id="VTR92935.1"/>
    </source>
</evidence>
<proteinExistence type="predicted"/>
<name>A0A6P2CXV4_9BACT</name>